<accession>N6UZJ1</accession>
<dbReference type="EMBL" id="AQHN01000072">
    <property type="protein sequence ID" value="ENN86141.1"/>
    <property type="molecule type" value="Genomic_DNA"/>
</dbReference>
<reference evidence="1 2" key="1">
    <citation type="journal article" date="2012" name="BMC Genomics">
        <title>Genomic basis of broad host range and environmental adaptability of Rhizobium tropici CIAT 899 and Rhizobium sp. PRF 81 which are used in inoculants for common bean (Phaseolus vulgaris L.).</title>
        <authorList>
            <person name="Ormeno-Orrillo E."/>
            <person name="Menna P."/>
            <person name="Almeida L.G."/>
            <person name="Ollero F.J."/>
            <person name="Nicolas M.F."/>
            <person name="Pains Rodrigues E."/>
            <person name="Shigueyoshi Nakatani A."/>
            <person name="Silva Batista J.S."/>
            <person name="Oliveira Chueire L.M."/>
            <person name="Souza R.C."/>
            <person name="Ribeiro Vasconcelos A.T."/>
            <person name="Megias M."/>
            <person name="Hungria M."/>
            <person name="Martinez-Romero E."/>
        </authorList>
    </citation>
    <scope>NUCLEOTIDE SEQUENCE [LARGE SCALE GENOMIC DNA]</scope>
    <source>
        <strain evidence="1 2">PRF 81</strain>
    </source>
</reference>
<comment type="caution">
    <text evidence="1">The sequence shown here is derived from an EMBL/GenBank/DDBJ whole genome shotgun (WGS) entry which is preliminary data.</text>
</comment>
<sequence length="117" mass="12546">MGLGIDPDYPACLGDHGTIVERIAPLFEKTDDRSRLPGGEAADKGVQPDIVERKRAALGCGLVIAMPLQVTFGKKGEIDALRFGPGQIVRQDLGRLLDGIEKCQTLKSRDPHAAELA</sequence>
<protein>
    <submittedName>
        <fullName evidence="1">Uncharacterized protein</fullName>
    </submittedName>
</protein>
<evidence type="ECO:0000313" key="1">
    <source>
        <dbReference type="EMBL" id="ENN86141.1"/>
    </source>
</evidence>
<name>N6UZJ1_9HYPH</name>
<proteinExistence type="predicted"/>
<keyword evidence="2" id="KW-1185">Reference proteome</keyword>
<dbReference type="Proteomes" id="UP000012429">
    <property type="component" value="Unassembled WGS sequence"/>
</dbReference>
<gene>
    <name evidence="1" type="ORF">RHSP_33114</name>
</gene>
<evidence type="ECO:0000313" key="2">
    <source>
        <dbReference type="Proteomes" id="UP000012429"/>
    </source>
</evidence>
<organism evidence="1 2">
    <name type="scientific">Rhizobium freirei PRF 81</name>
    <dbReference type="NCBI Taxonomy" id="363754"/>
    <lineage>
        <taxon>Bacteria</taxon>
        <taxon>Pseudomonadati</taxon>
        <taxon>Pseudomonadota</taxon>
        <taxon>Alphaproteobacteria</taxon>
        <taxon>Hyphomicrobiales</taxon>
        <taxon>Rhizobiaceae</taxon>
        <taxon>Rhizobium/Agrobacterium group</taxon>
        <taxon>Rhizobium</taxon>
    </lineage>
</organism>
<dbReference type="AlphaFoldDB" id="N6UZJ1"/>